<organism evidence="2 3">
    <name type="scientific">Streptomonospora mangrovi</name>
    <dbReference type="NCBI Taxonomy" id="2883123"/>
    <lineage>
        <taxon>Bacteria</taxon>
        <taxon>Bacillati</taxon>
        <taxon>Actinomycetota</taxon>
        <taxon>Actinomycetes</taxon>
        <taxon>Streptosporangiales</taxon>
        <taxon>Nocardiopsidaceae</taxon>
        <taxon>Streptomonospora</taxon>
    </lineage>
</organism>
<dbReference type="Proteomes" id="UP001140076">
    <property type="component" value="Unassembled WGS sequence"/>
</dbReference>
<evidence type="ECO:0000259" key="1">
    <source>
        <dbReference type="Pfam" id="PF11695"/>
    </source>
</evidence>
<gene>
    <name evidence="2" type="ORF">LG943_22220</name>
</gene>
<sequence length="180" mass="19611">MTDHEPAPPARPSPPAQLAQLAQLNVARMRATLDDPLMADFVALLDPVNALAEASPGFVWRLVGEGESDATSLRPFGPDWIVNLTVWADVEALWNFTYRTGHLDLVRRRRSWFHLPEEAHMVLWWVPAGHIPTVEEAAARLGTLRAHGPTPEAFTFATRFPAPEATASPAAPATAPTPSA</sequence>
<feature type="domain" description="DUF3291" evidence="1">
    <location>
        <begin position="21"/>
        <end position="158"/>
    </location>
</feature>
<dbReference type="Pfam" id="PF11695">
    <property type="entry name" value="DUF3291"/>
    <property type="match status" value="1"/>
</dbReference>
<evidence type="ECO:0000313" key="3">
    <source>
        <dbReference type="Proteomes" id="UP001140076"/>
    </source>
</evidence>
<dbReference type="AlphaFoldDB" id="A0A9X3SR49"/>
<dbReference type="InterPro" id="IPR011008">
    <property type="entry name" value="Dimeric_a/b-barrel"/>
</dbReference>
<accession>A0A9X3SR49</accession>
<dbReference type="RefSeq" id="WP_270074265.1">
    <property type="nucleotide sequence ID" value="NZ_JAJAQC010000047.1"/>
</dbReference>
<keyword evidence="3" id="KW-1185">Reference proteome</keyword>
<reference evidence="2" key="1">
    <citation type="submission" date="2021-10" db="EMBL/GenBank/DDBJ databases">
        <title>Streptomonospora sp. nov., isolated from mangrove soil.</title>
        <authorList>
            <person name="Chen X."/>
            <person name="Ge X."/>
            <person name="Liu W."/>
        </authorList>
    </citation>
    <scope>NUCLEOTIDE SEQUENCE</scope>
    <source>
        <strain evidence="2">S1-112</strain>
    </source>
</reference>
<name>A0A9X3SR49_9ACTN</name>
<evidence type="ECO:0000313" key="2">
    <source>
        <dbReference type="EMBL" id="MDA0567011.1"/>
    </source>
</evidence>
<dbReference type="InterPro" id="IPR021708">
    <property type="entry name" value="DUF3291"/>
</dbReference>
<dbReference type="SUPFAM" id="SSF54909">
    <property type="entry name" value="Dimeric alpha+beta barrel"/>
    <property type="match status" value="1"/>
</dbReference>
<protein>
    <submittedName>
        <fullName evidence="2">DUF3291 domain-containing protein</fullName>
    </submittedName>
</protein>
<comment type="caution">
    <text evidence="2">The sequence shown here is derived from an EMBL/GenBank/DDBJ whole genome shotgun (WGS) entry which is preliminary data.</text>
</comment>
<dbReference type="EMBL" id="JAJAQC010000047">
    <property type="protein sequence ID" value="MDA0567011.1"/>
    <property type="molecule type" value="Genomic_DNA"/>
</dbReference>
<proteinExistence type="predicted"/>